<dbReference type="Pfam" id="PF04018">
    <property type="entry name" value="VCA0040-like"/>
    <property type="match status" value="1"/>
</dbReference>
<evidence type="ECO:0000256" key="2">
    <source>
        <dbReference type="SAM" id="Phobius"/>
    </source>
</evidence>
<keyword evidence="2" id="KW-0472">Membrane</keyword>
<feature type="transmembrane region" description="Helical" evidence="2">
    <location>
        <begin position="322"/>
        <end position="342"/>
    </location>
</feature>
<evidence type="ECO:0000256" key="1">
    <source>
        <dbReference type="SAM" id="MobiDB-lite"/>
    </source>
</evidence>
<feature type="region of interest" description="Disordered" evidence="1">
    <location>
        <begin position="18"/>
        <end position="61"/>
    </location>
</feature>
<keyword evidence="2" id="KW-1133">Transmembrane helix</keyword>
<gene>
    <name evidence="3" type="ORF">IF651_06790</name>
</gene>
<dbReference type="Proteomes" id="UP000610846">
    <property type="component" value="Unassembled WGS sequence"/>
</dbReference>
<accession>A0A927G970</accession>
<proteinExistence type="predicted"/>
<dbReference type="PANTHER" id="PTHR37308">
    <property type="entry name" value="INTEGRAL MEMBRANE PROTEIN"/>
    <property type="match status" value="1"/>
</dbReference>
<feature type="transmembrane region" description="Helical" evidence="2">
    <location>
        <begin position="215"/>
        <end position="246"/>
    </location>
</feature>
<feature type="transmembrane region" description="Helical" evidence="2">
    <location>
        <begin position="160"/>
        <end position="179"/>
    </location>
</feature>
<dbReference type="InterPro" id="IPR007163">
    <property type="entry name" value="VCA0040-like"/>
</dbReference>
<reference evidence="3" key="1">
    <citation type="journal article" date="2018" name="Curr. Microbiol.">
        <title>Cellulosimicrobium arenosum sp. nov., Isolated from Marine Sediment Sand.</title>
        <authorList>
            <person name="Oh M."/>
            <person name="Kim J.H."/>
            <person name="Yoon J.H."/>
            <person name="Schumann P."/>
            <person name="Kim W."/>
        </authorList>
    </citation>
    <scope>NUCLEOTIDE SEQUENCE</scope>
    <source>
        <strain evidence="3">KCTC 49039</strain>
    </source>
</reference>
<dbReference type="PANTHER" id="PTHR37308:SF1">
    <property type="entry name" value="POLYPRENYL-PHOSPHATE TRANSPORTER"/>
    <property type="match status" value="1"/>
</dbReference>
<feature type="transmembrane region" description="Helical" evidence="2">
    <location>
        <begin position="258"/>
        <end position="283"/>
    </location>
</feature>
<evidence type="ECO:0000313" key="4">
    <source>
        <dbReference type="Proteomes" id="UP000610846"/>
    </source>
</evidence>
<evidence type="ECO:0000313" key="3">
    <source>
        <dbReference type="EMBL" id="MBD8078762.1"/>
    </source>
</evidence>
<reference evidence="3" key="2">
    <citation type="submission" date="2020-09" db="EMBL/GenBank/DDBJ databases">
        <authorList>
            <person name="Yu Y."/>
        </authorList>
    </citation>
    <scope>NUCLEOTIDE SEQUENCE</scope>
    <source>
        <strain evidence="3">KCTC 49039</strain>
    </source>
</reference>
<keyword evidence="2" id="KW-0812">Transmembrane</keyword>
<feature type="transmembrane region" description="Helical" evidence="2">
    <location>
        <begin position="131"/>
        <end position="154"/>
    </location>
</feature>
<name>A0A927G970_9MICO</name>
<dbReference type="AlphaFoldDB" id="A0A927G970"/>
<keyword evidence="4" id="KW-1185">Reference proteome</keyword>
<comment type="caution">
    <text evidence="3">The sequence shown here is derived from an EMBL/GenBank/DDBJ whole genome shotgun (WGS) entry which is preliminary data.</text>
</comment>
<feature type="transmembrane region" description="Helical" evidence="2">
    <location>
        <begin position="186"/>
        <end position="203"/>
    </location>
</feature>
<sequence>MVRSVTVRSFCRGWGRSQPTVRPATLSQVTTTPPPDPPQDVHHEHPAHARRPRTSWTSAPGSAVRGGLVGAAESVPGISGGTIALVVGLYDDLIDAAGQVLHAARELVGGLARRRGIAPAARAWRAVDWPLIVPVLLGMAVVLLASLSFVAPLLESHPVPVRSVFFGMIVVSIAVPLRLMPARFRVLDGVLLVVAAAAGFWLTSLPPGQVDDPSLWLVFLAAAVAINALVLPGVSGSFILLAMGLYVPVQEAIHDRDLAFVGAFALGALIGLASFVKLLQWLLHQHRQGTMAVLAGLMVGSLRALWPWQSDDGMLLAPSGSLVGPVLLALAGAGVVLFAMVWEARVTRRRAAVA</sequence>
<dbReference type="EMBL" id="JACYHB010000004">
    <property type="protein sequence ID" value="MBD8078762.1"/>
    <property type="molecule type" value="Genomic_DNA"/>
</dbReference>
<organism evidence="3 4">
    <name type="scientific">Cellulosimicrobium arenosum</name>
    <dbReference type="NCBI Taxonomy" id="2708133"/>
    <lineage>
        <taxon>Bacteria</taxon>
        <taxon>Bacillati</taxon>
        <taxon>Actinomycetota</taxon>
        <taxon>Actinomycetes</taxon>
        <taxon>Micrococcales</taxon>
        <taxon>Promicromonosporaceae</taxon>
        <taxon>Cellulosimicrobium</taxon>
    </lineage>
</organism>
<protein>
    <submittedName>
        <fullName evidence="3">DUF368 domain-containing protein</fullName>
    </submittedName>
</protein>